<dbReference type="RefSeq" id="WP_209454754.1">
    <property type="nucleotide sequence ID" value="NZ_JAGGLT010000034.1"/>
</dbReference>
<dbReference type="PIRSF" id="PIRSF021292">
    <property type="entry name" value="Competence_ComGD"/>
    <property type="match status" value="1"/>
</dbReference>
<reference evidence="2" key="1">
    <citation type="submission" date="2021-03" db="EMBL/GenBank/DDBJ databases">
        <title>Genomic Encyclopedia of Type Strains, Phase IV (KMG-IV): sequencing the most valuable type-strain genomes for metagenomic binning, comparative biology and taxonomic classification.</title>
        <authorList>
            <person name="Goeker M."/>
        </authorList>
    </citation>
    <scope>NUCLEOTIDE SEQUENCE</scope>
    <source>
        <strain evidence="2">DSM 101588</strain>
    </source>
</reference>
<gene>
    <name evidence="2" type="ORF">J2Z80_002650</name>
</gene>
<organism evidence="2 3">
    <name type="scientific">Thermoanaerobacterium butyriciformans</name>
    <dbReference type="NCBI Taxonomy" id="1702242"/>
    <lineage>
        <taxon>Bacteria</taxon>
        <taxon>Bacillati</taxon>
        <taxon>Bacillota</taxon>
        <taxon>Clostridia</taxon>
        <taxon>Thermoanaerobacterales</taxon>
        <taxon>Thermoanaerobacteraceae</taxon>
        <taxon>Thermoanaerobacterium</taxon>
    </lineage>
</organism>
<dbReference type="InterPro" id="IPR012902">
    <property type="entry name" value="N_methyl_site"/>
</dbReference>
<comment type="caution">
    <text evidence="2">The sequence shown here is derived from an EMBL/GenBank/DDBJ whole genome shotgun (WGS) entry which is preliminary data.</text>
</comment>
<accession>A0ABS4NHE5</accession>
<dbReference type="InterPro" id="IPR016785">
    <property type="entry name" value="ComGD"/>
</dbReference>
<dbReference type="SUPFAM" id="SSF54523">
    <property type="entry name" value="Pili subunits"/>
    <property type="match status" value="1"/>
</dbReference>
<dbReference type="Proteomes" id="UP001166402">
    <property type="component" value="Unassembled WGS sequence"/>
</dbReference>
<protein>
    <submittedName>
        <fullName evidence="2">Prepilin-type N-terminal cleavage/methylation domain-containing protein</fullName>
    </submittedName>
</protein>
<keyword evidence="1" id="KW-0472">Membrane</keyword>
<keyword evidence="1" id="KW-0812">Transmembrane</keyword>
<dbReference type="NCBIfam" id="TIGR02532">
    <property type="entry name" value="IV_pilin_GFxxxE"/>
    <property type="match status" value="1"/>
</dbReference>
<keyword evidence="1" id="KW-1133">Transmembrane helix</keyword>
<evidence type="ECO:0000313" key="3">
    <source>
        <dbReference type="Proteomes" id="UP001166402"/>
    </source>
</evidence>
<evidence type="ECO:0000256" key="1">
    <source>
        <dbReference type="SAM" id="Phobius"/>
    </source>
</evidence>
<evidence type="ECO:0000313" key="2">
    <source>
        <dbReference type="EMBL" id="MBP2073098.1"/>
    </source>
</evidence>
<name>A0ABS4NHE5_9THEO</name>
<keyword evidence="3" id="KW-1185">Reference proteome</keyword>
<dbReference type="EMBL" id="JAGGLT010000034">
    <property type="protein sequence ID" value="MBP2073098.1"/>
    <property type="molecule type" value="Genomic_DNA"/>
</dbReference>
<feature type="transmembrane region" description="Helical" evidence="1">
    <location>
        <begin position="12"/>
        <end position="32"/>
    </location>
</feature>
<sequence>MWRVLKANENGLTLIELITVVSIFSIIVLITVPKTDFFNSKTSEMRLRMVANELISDIRYVQYKNIHENESLYLILQSDHKEYDIYKPDTMVKRIKSKKLPDGIMISWDLSQNPLKISFSNQGAPTPGGCTISLLNSKKRIDITILPATGRVMIKGNY</sequence>
<dbReference type="InterPro" id="IPR045584">
    <property type="entry name" value="Pilin-like"/>
</dbReference>
<dbReference type="Pfam" id="PF07963">
    <property type="entry name" value="N_methyl"/>
    <property type="match status" value="1"/>
</dbReference>
<proteinExistence type="predicted"/>